<proteinExistence type="predicted"/>
<organism evidence="1 2">
    <name type="scientific">Gigaspora margarita</name>
    <dbReference type="NCBI Taxonomy" id="4874"/>
    <lineage>
        <taxon>Eukaryota</taxon>
        <taxon>Fungi</taxon>
        <taxon>Fungi incertae sedis</taxon>
        <taxon>Mucoromycota</taxon>
        <taxon>Glomeromycotina</taxon>
        <taxon>Glomeromycetes</taxon>
        <taxon>Diversisporales</taxon>
        <taxon>Gigasporaceae</taxon>
        <taxon>Gigaspora</taxon>
    </lineage>
</organism>
<keyword evidence="2" id="KW-1185">Reference proteome</keyword>
<dbReference type="OrthoDB" id="2366915at2759"/>
<protein>
    <submittedName>
        <fullName evidence="1">Uncharacterized protein</fullName>
    </submittedName>
</protein>
<sequence>MNLVCPKSISIIIVLLVIIVPISYSEIPLINSIIEYFEPWINIQLLISSIIDYFESIYFPLALPVDGPVFRDLANTTTNFLKVIAKANIPPSSQIIDQRPKGLFLANVADKVGHASQIENQIIVQYLKDLAENTYQTGKKVEKLFSIGAYLINRIGNEITSIRETLTLNMILSRRNAIYLSNRINKLLFQTTEFRDQFKAIHVAIDDEEKIWNGTQYGINSFSDVEKYFELIKPTGHKIYKCMNIVNSLAVFKRECLVTFEARREIENALKVAEQVRLELIHSKEIIRGLNKKKIISQADLMNLESVEVLAEIVSASWAEKDKSKIIIH</sequence>
<evidence type="ECO:0000313" key="1">
    <source>
        <dbReference type="EMBL" id="KAF0561651.1"/>
    </source>
</evidence>
<evidence type="ECO:0000313" key="2">
    <source>
        <dbReference type="Proteomes" id="UP000439903"/>
    </source>
</evidence>
<gene>
    <name evidence="1" type="ORF">F8M41_020987</name>
</gene>
<dbReference type="AlphaFoldDB" id="A0A8H4B5G5"/>
<reference evidence="1 2" key="1">
    <citation type="journal article" date="2019" name="Environ. Microbiol.">
        <title>At the nexus of three kingdoms: the genome of the mycorrhizal fungus Gigaspora margarita provides insights into plant, endobacterial and fungal interactions.</title>
        <authorList>
            <person name="Venice F."/>
            <person name="Ghignone S."/>
            <person name="Salvioli di Fossalunga A."/>
            <person name="Amselem J."/>
            <person name="Novero M."/>
            <person name="Xianan X."/>
            <person name="Sedzielewska Toro K."/>
            <person name="Morin E."/>
            <person name="Lipzen A."/>
            <person name="Grigoriev I.V."/>
            <person name="Henrissat B."/>
            <person name="Martin F.M."/>
            <person name="Bonfante P."/>
        </authorList>
    </citation>
    <scope>NUCLEOTIDE SEQUENCE [LARGE SCALE GENOMIC DNA]</scope>
    <source>
        <strain evidence="1 2">BEG34</strain>
    </source>
</reference>
<accession>A0A8H4B5G5</accession>
<comment type="caution">
    <text evidence="1">The sequence shown here is derived from an EMBL/GenBank/DDBJ whole genome shotgun (WGS) entry which is preliminary data.</text>
</comment>
<dbReference type="EMBL" id="WTPW01000007">
    <property type="protein sequence ID" value="KAF0561651.1"/>
    <property type="molecule type" value="Genomic_DNA"/>
</dbReference>
<name>A0A8H4B5G5_GIGMA</name>
<dbReference type="Proteomes" id="UP000439903">
    <property type="component" value="Unassembled WGS sequence"/>
</dbReference>